<feature type="domain" description="Ribosome maturation factor RimM PRC barrel" evidence="7">
    <location>
        <begin position="99"/>
        <end position="167"/>
    </location>
</feature>
<protein>
    <recommendedName>
        <fullName evidence="5">Ribosome maturation factor RimM</fullName>
    </recommendedName>
</protein>
<dbReference type="InterPro" id="IPR056792">
    <property type="entry name" value="PRC_RimM"/>
</dbReference>
<dbReference type="SUPFAM" id="SSF50447">
    <property type="entry name" value="Translation proteins"/>
    <property type="match status" value="1"/>
</dbReference>
<dbReference type="RefSeq" id="WP_235225176.1">
    <property type="nucleotide sequence ID" value="NZ_JAKGAQ010000002.1"/>
</dbReference>
<dbReference type="HAMAP" id="MF_00014">
    <property type="entry name" value="Ribosome_mat_RimM"/>
    <property type="match status" value="1"/>
</dbReference>
<evidence type="ECO:0000256" key="5">
    <source>
        <dbReference type="HAMAP-Rule" id="MF_00014"/>
    </source>
</evidence>
<reference evidence="8 9" key="1">
    <citation type="submission" date="2022-01" db="EMBL/GenBank/DDBJ databases">
        <title>Octadecabacter sp. nov., isolated from a marine alga.</title>
        <authorList>
            <person name="Jin M.S."/>
            <person name="Kim H.M."/>
            <person name="Han D.M."/>
            <person name="Jung J.J."/>
            <person name="Jeon C.O."/>
        </authorList>
    </citation>
    <scope>NUCLEOTIDE SEQUENCE [LARGE SCALE GENOMIC DNA]</scope>
    <source>
        <strain evidence="8 9">G9-8</strain>
    </source>
</reference>
<evidence type="ECO:0000256" key="3">
    <source>
        <dbReference type="ARBA" id="ARBA00022552"/>
    </source>
</evidence>
<dbReference type="InterPro" id="IPR036976">
    <property type="entry name" value="RimM_N_sf"/>
</dbReference>
<evidence type="ECO:0000313" key="8">
    <source>
        <dbReference type="EMBL" id="MCF2871055.1"/>
    </source>
</evidence>
<evidence type="ECO:0000313" key="9">
    <source>
        <dbReference type="Proteomes" id="UP001200557"/>
    </source>
</evidence>
<organism evidence="8 9">
    <name type="scientific">Octadecabacter dasysiphoniae</name>
    <dbReference type="NCBI Taxonomy" id="2909341"/>
    <lineage>
        <taxon>Bacteria</taxon>
        <taxon>Pseudomonadati</taxon>
        <taxon>Pseudomonadota</taxon>
        <taxon>Alphaproteobacteria</taxon>
        <taxon>Rhodobacterales</taxon>
        <taxon>Roseobacteraceae</taxon>
        <taxon>Octadecabacter</taxon>
    </lineage>
</organism>
<dbReference type="Pfam" id="PF24986">
    <property type="entry name" value="PRC_RimM"/>
    <property type="match status" value="1"/>
</dbReference>
<evidence type="ECO:0000256" key="1">
    <source>
        <dbReference type="ARBA" id="ARBA00022490"/>
    </source>
</evidence>
<comment type="domain">
    <text evidence="5">The PRC barrel domain binds ribosomal protein uS19.</text>
</comment>
<dbReference type="InterPro" id="IPR011961">
    <property type="entry name" value="RimM"/>
</dbReference>
<dbReference type="PANTHER" id="PTHR33692:SF1">
    <property type="entry name" value="RIBOSOME MATURATION FACTOR RIMM"/>
    <property type="match status" value="1"/>
</dbReference>
<dbReference type="Gene3D" id="2.40.30.60">
    <property type="entry name" value="RimM"/>
    <property type="match status" value="1"/>
</dbReference>
<dbReference type="InterPro" id="IPR009000">
    <property type="entry name" value="Transl_B-barrel_sf"/>
</dbReference>
<dbReference type="Proteomes" id="UP001200557">
    <property type="component" value="Unassembled WGS sequence"/>
</dbReference>
<dbReference type="InterPro" id="IPR002676">
    <property type="entry name" value="RimM_N"/>
</dbReference>
<comment type="similarity">
    <text evidence="5">Belongs to the RimM family.</text>
</comment>
<dbReference type="SUPFAM" id="SSF50346">
    <property type="entry name" value="PRC-barrel domain"/>
    <property type="match status" value="1"/>
</dbReference>
<evidence type="ECO:0000256" key="4">
    <source>
        <dbReference type="ARBA" id="ARBA00023186"/>
    </source>
</evidence>
<feature type="domain" description="RimM N-terminal" evidence="6">
    <location>
        <begin position="8"/>
        <end position="87"/>
    </location>
</feature>
<comment type="function">
    <text evidence="5">An accessory protein needed during the final step in the assembly of 30S ribosomal subunit, possibly for assembly of the head region. Essential for efficient processing of 16S rRNA. May be needed both before and after RbfA during the maturation of 16S rRNA. It has affinity for free ribosomal 30S subunits but not for 70S ribosomes.</text>
</comment>
<comment type="subunit">
    <text evidence="5">Binds ribosomal protein uS19.</text>
</comment>
<dbReference type="NCBIfam" id="TIGR02273">
    <property type="entry name" value="16S_RimM"/>
    <property type="match status" value="1"/>
</dbReference>
<keyword evidence="9" id="KW-1185">Reference proteome</keyword>
<keyword evidence="3 5" id="KW-0698">rRNA processing</keyword>
<comment type="caution">
    <text evidence="8">The sequence shown here is derived from an EMBL/GenBank/DDBJ whole genome shotgun (WGS) entry which is preliminary data.</text>
</comment>
<dbReference type="Gene3D" id="2.30.30.240">
    <property type="entry name" value="PRC-barrel domain"/>
    <property type="match status" value="1"/>
</dbReference>
<name>A0ABS9CUW7_9RHOB</name>
<evidence type="ECO:0000259" key="7">
    <source>
        <dbReference type="Pfam" id="PF24986"/>
    </source>
</evidence>
<proteinExistence type="inferred from homology"/>
<evidence type="ECO:0000259" key="6">
    <source>
        <dbReference type="Pfam" id="PF01782"/>
    </source>
</evidence>
<dbReference type="EMBL" id="JAKGAQ010000002">
    <property type="protein sequence ID" value="MCF2871055.1"/>
    <property type="molecule type" value="Genomic_DNA"/>
</dbReference>
<comment type="subcellular location">
    <subcellularLocation>
        <location evidence="5">Cytoplasm</location>
    </subcellularLocation>
</comment>
<dbReference type="Pfam" id="PF01782">
    <property type="entry name" value="RimM"/>
    <property type="match status" value="1"/>
</dbReference>
<keyword evidence="4 5" id="KW-0143">Chaperone</keyword>
<dbReference type="InterPro" id="IPR011033">
    <property type="entry name" value="PRC_barrel-like_sf"/>
</dbReference>
<sequence length="175" mass="18713">MSDDKIIVGALSGSFGVHGDVRVKSFCADPEAIADYTPLTRKDGTVITTIVIKGQTKGSLIARVDGITTKEEADGLNGMELFAQRDQLPSLPDDEFYHTDLVGLMTFDTGGAELGRVKAVQTNGSDDLLEIINPAHKDTVLVPFTKAIVPTVDLASGRIVLDPPRGLFDDTPETE</sequence>
<keyword evidence="2 5" id="KW-0690">Ribosome biogenesis</keyword>
<gene>
    <name evidence="5 8" type="primary">rimM</name>
    <name evidence="8" type="ORF">L0664_08250</name>
</gene>
<accession>A0ABS9CUW7</accession>
<dbReference type="PANTHER" id="PTHR33692">
    <property type="entry name" value="RIBOSOME MATURATION FACTOR RIMM"/>
    <property type="match status" value="1"/>
</dbReference>
<keyword evidence="1 5" id="KW-0963">Cytoplasm</keyword>
<evidence type="ECO:0000256" key="2">
    <source>
        <dbReference type="ARBA" id="ARBA00022517"/>
    </source>
</evidence>